<evidence type="ECO:0000256" key="3">
    <source>
        <dbReference type="ARBA" id="ARBA00022519"/>
    </source>
</evidence>
<evidence type="ECO:0000313" key="7">
    <source>
        <dbReference type="EMBL" id="ARM82384.1"/>
    </source>
</evidence>
<dbReference type="PANTHER" id="PTHR30606:SF9">
    <property type="entry name" value="LIPID A BIOSYNTHESIS LAUROYLTRANSFERASE"/>
    <property type="match status" value="1"/>
</dbReference>
<dbReference type="GO" id="GO:0008913">
    <property type="term" value="F:Kdo2-lipid IVA acyltransferase activity"/>
    <property type="evidence" value="ECO:0007669"/>
    <property type="project" value="UniProtKB-EC"/>
</dbReference>
<keyword evidence="6 7" id="KW-0012">Acyltransferase</keyword>
<evidence type="ECO:0000256" key="4">
    <source>
        <dbReference type="ARBA" id="ARBA00022679"/>
    </source>
</evidence>
<dbReference type="PANTHER" id="PTHR30606">
    <property type="entry name" value="LIPID A BIOSYNTHESIS LAUROYL ACYLTRANSFERASE"/>
    <property type="match status" value="1"/>
</dbReference>
<comment type="subcellular location">
    <subcellularLocation>
        <location evidence="1">Cell inner membrane</location>
    </subcellularLocation>
</comment>
<dbReference type="CDD" id="cd07984">
    <property type="entry name" value="LPLAT_LABLAT-like"/>
    <property type="match status" value="1"/>
</dbReference>
<organism evidence="7 9">
    <name type="scientific">Marinobacter salarius</name>
    <dbReference type="NCBI Taxonomy" id="1420917"/>
    <lineage>
        <taxon>Bacteria</taxon>
        <taxon>Pseudomonadati</taxon>
        <taxon>Pseudomonadota</taxon>
        <taxon>Gammaproteobacteria</taxon>
        <taxon>Pseudomonadales</taxon>
        <taxon>Marinobacteraceae</taxon>
        <taxon>Marinobacter</taxon>
    </lineage>
</organism>
<sequence length="306" mass="35189">MSGRKNKKNMPLWHPVLWPSWLLVFTLYLLALLPMSAKQRFGRRLGCFLEGKLTSRAKVANTNIATCFPELDDAARERLVRDNFVACTRGFLESIHAWWRDMSGFCEGAEVQGLKHLREAQARGKGVLLIGGHYSIFDFALPLIACHLKKPGYMYRPNNNPVIDRMIENGRRRHFGIRPFTKRELRPLVSFLKKGGEVWFACDQDFGKKTELFVPFFGTEAGCITSPSYIARVSGASVICVSHLRMPDGRYRVIFSPIQEGFGVCKQSDTETWSRYIEDTVREQPDQYLWLHKRFKTRPEGCAKVY</sequence>
<dbReference type="Pfam" id="PF03279">
    <property type="entry name" value="Lip_A_acyltrans"/>
    <property type="match status" value="1"/>
</dbReference>
<accession>A0A1I4M9K0</accession>
<evidence type="ECO:0000256" key="5">
    <source>
        <dbReference type="ARBA" id="ARBA00023136"/>
    </source>
</evidence>
<dbReference type="AlphaFoldDB" id="A0A1W6K4M9"/>
<gene>
    <name evidence="7" type="primary">lpxL</name>
    <name evidence="7" type="ORF">MARSALSMR5_00283</name>
    <name evidence="8" type="ORF">SAMN04487868_12032</name>
</gene>
<proteinExistence type="predicted"/>
<dbReference type="STRING" id="1420917.AU15_05340"/>
<reference evidence="8 10" key="1">
    <citation type="submission" date="2016-10" db="EMBL/GenBank/DDBJ databases">
        <authorList>
            <person name="Varghese N."/>
            <person name="Submissions S."/>
        </authorList>
    </citation>
    <scope>NUCLEOTIDE SEQUENCE [LARGE SCALE GENOMIC DNA]</scope>
    <source>
        <strain evidence="8 10">DSM 26291</strain>
    </source>
</reference>
<evidence type="ECO:0000313" key="8">
    <source>
        <dbReference type="EMBL" id="SFL99972.1"/>
    </source>
</evidence>
<dbReference type="GeneID" id="77254288"/>
<reference evidence="7 9" key="2">
    <citation type="submission" date="2017-04" db="EMBL/GenBank/DDBJ databases">
        <title>Genome Sequence of Marinobacter salarius strain SMR5 Isolated from a culture of the Diatom Skeletonema marinoi.</title>
        <authorList>
            <person name="Topel M."/>
            <person name="Pinder M.I.M."/>
            <person name="Johansson O.N."/>
            <person name="Kourtchenko O."/>
            <person name="Godhe A."/>
            <person name="Clarke A.K."/>
        </authorList>
    </citation>
    <scope>NUCLEOTIDE SEQUENCE [LARGE SCALE GENOMIC DNA]</scope>
    <source>
        <strain evidence="7 9">SMR5</strain>
    </source>
</reference>
<evidence type="ECO:0000313" key="10">
    <source>
        <dbReference type="Proteomes" id="UP000199211"/>
    </source>
</evidence>
<protein>
    <submittedName>
        <fullName evidence="8">KDO2-lipid IV(A) lauroyltransferase</fullName>
    </submittedName>
    <submittedName>
        <fullName evidence="7">Lipid A biosynthesis lauroyltransferase</fullName>
        <ecNumber evidence="7">2.3.1.241</ecNumber>
    </submittedName>
</protein>
<dbReference type="Proteomes" id="UP000193100">
    <property type="component" value="Chromosome"/>
</dbReference>
<keyword evidence="2" id="KW-1003">Cell membrane</keyword>
<keyword evidence="4 7" id="KW-0808">Transferase</keyword>
<name>A0A1W6K4M9_9GAMM</name>
<dbReference type="GO" id="GO:0005886">
    <property type="term" value="C:plasma membrane"/>
    <property type="evidence" value="ECO:0007669"/>
    <property type="project" value="UniProtKB-SubCell"/>
</dbReference>
<accession>A0A1W6K4M9</accession>
<evidence type="ECO:0000256" key="2">
    <source>
        <dbReference type="ARBA" id="ARBA00022475"/>
    </source>
</evidence>
<dbReference type="RefSeq" id="WP_085678304.1">
    <property type="nucleotide sequence ID" value="NZ_CP020931.1"/>
</dbReference>
<evidence type="ECO:0000256" key="6">
    <source>
        <dbReference type="ARBA" id="ARBA00023315"/>
    </source>
</evidence>
<keyword evidence="5" id="KW-0472">Membrane</keyword>
<keyword evidence="10" id="KW-1185">Reference proteome</keyword>
<dbReference type="EMBL" id="FOTV01000020">
    <property type="protein sequence ID" value="SFL99972.1"/>
    <property type="molecule type" value="Genomic_DNA"/>
</dbReference>
<evidence type="ECO:0000313" key="9">
    <source>
        <dbReference type="Proteomes" id="UP000193100"/>
    </source>
</evidence>
<keyword evidence="3" id="KW-0997">Cell inner membrane</keyword>
<dbReference type="InterPro" id="IPR004960">
    <property type="entry name" value="LipA_acyltrans"/>
</dbReference>
<dbReference type="EC" id="2.3.1.241" evidence="7"/>
<dbReference type="PIRSF" id="PIRSF026649">
    <property type="entry name" value="MsbB"/>
    <property type="match status" value="1"/>
</dbReference>
<dbReference type="GO" id="GO:0009247">
    <property type="term" value="P:glycolipid biosynthetic process"/>
    <property type="evidence" value="ECO:0007669"/>
    <property type="project" value="UniProtKB-ARBA"/>
</dbReference>
<evidence type="ECO:0000256" key="1">
    <source>
        <dbReference type="ARBA" id="ARBA00004533"/>
    </source>
</evidence>
<dbReference type="EMBL" id="CP020931">
    <property type="protein sequence ID" value="ARM82384.1"/>
    <property type="molecule type" value="Genomic_DNA"/>
</dbReference>
<dbReference type="Proteomes" id="UP000199211">
    <property type="component" value="Unassembled WGS sequence"/>
</dbReference>